<reference evidence="2 3" key="1">
    <citation type="submission" date="2017-02" db="EMBL/GenBank/DDBJ databases">
        <authorList>
            <person name="Peterson S.W."/>
        </authorList>
    </citation>
    <scope>NUCLEOTIDE SEQUENCE [LARGE SCALE GENOMIC DNA]</scope>
    <source>
        <strain evidence="2 3">42ea</strain>
    </source>
</reference>
<dbReference type="GO" id="GO:0004803">
    <property type="term" value="F:transposase activity"/>
    <property type="evidence" value="ECO:0007669"/>
    <property type="project" value="TreeGrafter"/>
</dbReference>
<dbReference type="GO" id="GO:0015074">
    <property type="term" value="P:DNA integration"/>
    <property type="evidence" value="ECO:0007669"/>
    <property type="project" value="InterPro"/>
</dbReference>
<dbReference type="AlphaFoldDB" id="A0A1R4K249"/>
<dbReference type="InterPro" id="IPR036397">
    <property type="entry name" value="RNaseH_sf"/>
</dbReference>
<evidence type="ECO:0000259" key="1">
    <source>
        <dbReference type="PROSITE" id="PS50994"/>
    </source>
</evidence>
<dbReference type="InterPro" id="IPR053392">
    <property type="entry name" value="Transposase_IS30-like"/>
</dbReference>
<dbReference type="EMBL" id="FUKW01000102">
    <property type="protein sequence ID" value="SJN38135.1"/>
    <property type="molecule type" value="Genomic_DNA"/>
</dbReference>
<dbReference type="PANTHER" id="PTHR10948">
    <property type="entry name" value="TRANSPOSASE"/>
    <property type="match status" value="1"/>
</dbReference>
<sequence length="340" mass="39360">MAHKQFTMDDIILIEKYYLADVTTSRIIEIMGKKQPVYDVINFFKTGKNSKEFWEQRKTKQSRCGRKRLKLSVEEEGHVEHLLRQKWSLDMIANHHKADSTFLAFSMGATTLYRRVREGMFDKHLLPMKGKRKPNGHKEKRGKQAFTRNIAQRKIDHPNVEKEFGHLEGDTIVGLKHKSAVVTFAEPLSKMIFTFKPASRKAKDVGRVITDWLNHLPAHFFKSLTFDCGKEFSNWKDISNANDIDIYFCDPGTPSQRPLNENSNGILRRNGLPKEMDFNKVSETFIQSMSDERNRIPRRSLGFKTPMQVFVEEIHNNLGQAISLASLQKWAERTFCPSAV</sequence>
<dbReference type="SUPFAM" id="SSF53098">
    <property type="entry name" value="Ribonuclease H-like"/>
    <property type="match status" value="1"/>
</dbReference>
<organism evidence="2 3">
    <name type="scientific">Marinilactibacillus psychrotolerans 42ea</name>
    <dbReference type="NCBI Taxonomy" id="1255609"/>
    <lineage>
        <taxon>Bacteria</taxon>
        <taxon>Bacillati</taxon>
        <taxon>Bacillota</taxon>
        <taxon>Bacilli</taxon>
        <taxon>Lactobacillales</taxon>
        <taxon>Carnobacteriaceae</taxon>
        <taxon>Marinilactibacillus</taxon>
    </lineage>
</organism>
<proteinExistence type="predicted"/>
<dbReference type="GO" id="GO:0005829">
    <property type="term" value="C:cytosol"/>
    <property type="evidence" value="ECO:0007669"/>
    <property type="project" value="TreeGrafter"/>
</dbReference>
<dbReference type="InterPro" id="IPR012337">
    <property type="entry name" value="RNaseH-like_sf"/>
</dbReference>
<accession>A0A1R4K249</accession>
<dbReference type="Gene3D" id="3.30.420.10">
    <property type="entry name" value="Ribonuclease H-like superfamily/Ribonuclease H"/>
    <property type="match status" value="1"/>
</dbReference>
<dbReference type="Proteomes" id="UP000195611">
    <property type="component" value="Unassembled WGS sequence"/>
</dbReference>
<dbReference type="RefSeq" id="WP_256971775.1">
    <property type="nucleotide sequence ID" value="NZ_FUKW01000102.1"/>
</dbReference>
<dbReference type="PROSITE" id="PS50994">
    <property type="entry name" value="INTEGRASE"/>
    <property type="match status" value="1"/>
</dbReference>
<feature type="domain" description="Integrase catalytic" evidence="1">
    <location>
        <begin position="154"/>
        <end position="314"/>
    </location>
</feature>
<dbReference type="GO" id="GO:0003676">
    <property type="term" value="F:nucleic acid binding"/>
    <property type="evidence" value="ECO:0007669"/>
    <property type="project" value="InterPro"/>
</dbReference>
<dbReference type="PANTHER" id="PTHR10948:SF23">
    <property type="entry name" value="TRANSPOSASE INSI FOR INSERTION SEQUENCE ELEMENT IS30A-RELATED"/>
    <property type="match status" value="1"/>
</dbReference>
<evidence type="ECO:0000313" key="3">
    <source>
        <dbReference type="Proteomes" id="UP000195611"/>
    </source>
</evidence>
<dbReference type="NCBIfam" id="NF033563">
    <property type="entry name" value="transpos_IS30"/>
    <property type="match status" value="1"/>
</dbReference>
<dbReference type="InterPro" id="IPR001584">
    <property type="entry name" value="Integrase_cat-core"/>
</dbReference>
<protein>
    <submittedName>
        <fullName evidence="2">Mobile element protein</fullName>
    </submittedName>
</protein>
<dbReference type="GO" id="GO:0032196">
    <property type="term" value="P:transposition"/>
    <property type="evidence" value="ECO:0007669"/>
    <property type="project" value="TreeGrafter"/>
</dbReference>
<name>A0A1R4K249_9LACT</name>
<dbReference type="InterPro" id="IPR051917">
    <property type="entry name" value="Transposase-Integrase"/>
</dbReference>
<gene>
    <name evidence="2" type="ORF">FM115_07735</name>
</gene>
<evidence type="ECO:0000313" key="2">
    <source>
        <dbReference type="EMBL" id="SJN38135.1"/>
    </source>
</evidence>